<dbReference type="AlphaFoldDB" id="A0A1I0RC60"/>
<gene>
    <name evidence="3" type="ORF">SAMN05216290_3418</name>
</gene>
<dbReference type="PANTHER" id="PTHR34219:SF3">
    <property type="entry name" value="BLL7967 PROTEIN"/>
    <property type="match status" value="1"/>
</dbReference>
<organism evidence="3 4">
    <name type="scientific">Roseivirga pacifica</name>
    <dbReference type="NCBI Taxonomy" id="1267423"/>
    <lineage>
        <taxon>Bacteria</taxon>
        <taxon>Pseudomonadati</taxon>
        <taxon>Bacteroidota</taxon>
        <taxon>Cytophagia</taxon>
        <taxon>Cytophagales</taxon>
        <taxon>Roseivirgaceae</taxon>
        <taxon>Roseivirga</taxon>
    </lineage>
</organism>
<dbReference type="Pfam" id="PF03929">
    <property type="entry name" value="PepSY_TM"/>
    <property type="match status" value="1"/>
</dbReference>
<feature type="transmembrane region" description="Helical" evidence="1">
    <location>
        <begin position="20"/>
        <end position="41"/>
    </location>
</feature>
<evidence type="ECO:0000259" key="2">
    <source>
        <dbReference type="Pfam" id="PF03413"/>
    </source>
</evidence>
<dbReference type="InterPro" id="IPR025711">
    <property type="entry name" value="PepSY"/>
</dbReference>
<dbReference type="InterPro" id="IPR005625">
    <property type="entry name" value="PepSY-ass_TM"/>
</dbReference>
<protein>
    <submittedName>
        <fullName evidence="3">Uncharacterized iron-regulated membrane protein</fullName>
    </submittedName>
</protein>
<dbReference type="Proteomes" id="UP000199437">
    <property type="component" value="Unassembled WGS sequence"/>
</dbReference>
<evidence type="ECO:0000313" key="4">
    <source>
        <dbReference type="Proteomes" id="UP000199437"/>
    </source>
</evidence>
<feature type="transmembrane region" description="Helical" evidence="1">
    <location>
        <begin position="152"/>
        <end position="172"/>
    </location>
</feature>
<dbReference type="GeneID" id="99988094"/>
<sequence>MKSKTSWKKVRKVFNDIHLWMGIAAGLILFVVCLTGTIYTFRTEIEEFIERDKFFVEIPENGKKLSSDEVLEIAQAEFPGQNISSLSVPANAKRPYTVSIRKEGERRGTNYLINPYTGDVLGDTSTSSSEFFMVMFRLHRWLMLDTSIGRPIVGWATIIFVLLTITGMVIWFPQKVKAWRNGLKIKWSANWKRINHDLHNALGFYSCIFLLVMGLTGLQWSFDWYRTGLYNVLGVDRSRRAPQEEQKPEVSYEGQQALSLDATLAKATEVLDYDGNYRITIPAADASSIAINKAKVGFFAPSGTDNITINRYTGAVEEKAIFSEKPFNERVGSSIKALHMGYVFGTFSKILYFITCLIATSLPVTGTIIWVNKLKKKAARKKGKLKGRYVEQPSALKTA</sequence>
<keyword evidence="1" id="KW-1133">Transmembrane helix</keyword>
<keyword evidence="4" id="KW-1185">Reference proteome</keyword>
<reference evidence="4" key="1">
    <citation type="submission" date="2016-10" db="EMBL/GenBank/DDBJ databases">
        <authorList>
            <person name="Varghese N."/>
            <person name="Submissions S."/>
        </authorList>
    </citation>
    <scope>NUCLEOTIDE SEQUENCE [LARGE SCALE GENOMIC DNA]</scope>
    <source>
        <strain evidence="4">CGMCC 1.12402</strain>
    </source>
</reference>
<dbReference type="PANTHER" id="PTHR34219">
    <property type="entry name" value="IRON-REGULATED INNER MEMBRANE PROTEIN-RELATED"/>
    <property type="match status" value="1"/>
</dbReference>
<dbReference type="EMBL" id="FOIR01000003">
    <property type="protein sequence ID" value="SEW38438.1"/>
    <property type="molecule type" value="Genomic_DNA"/>
</dbReference>
<feature type="transmembrane region" description="Helical" evidence="1">
    <location>
        <begin position="202"/>
        <end position="222"/>
    </location>
</feature>
<evidence type="ECO:0000313" key="3">
    <source>
        <dbReference type="EMBL" id="SEW38438.1"/>
    </source>
</evidence>
<keyword evidence="1" id="KW-0472">Membrane</keyword>
<dbReference type="RefSeq" id="WP_090260116.1">
    <property type="nucleotide sequence ID" value="NZ_FOIR01000003.1"/>
</dbReference>
<evidence type="ECO:0000256" key="1">
    <source>
        <dbReference type="SAM" id="Phobius"/>
    </source>
</evidence>
<dbReference type="STRING" id="1267423.SAMN05216290_3418"/>
<keyword evidence="1" id="KW-0812">Transmembrane</keyword>
<dbReference type="OrthoDB" id="111691at2"/>
<accession>A0A1I0RC60</accession>
<dbReference type="Pfam" id="PF03413">
    <property type="entry name" value="PepSY"/>
    <property type="match status" value="1"/>
</dbReference>
<feature type="transmembrane region" description="Helical" evidence="1">
    <location>
        <begin position="350"/>
        <end position="371"/>
    </location>
</feature>
<name>A0A1I0RC60_9BACT</name>
<feature type="domain" description="PepSY" evidence="2">
    <location>
        <begin position="64"/>
        <end position="123"/>
    </location>
</feature>
<proteinExistence type="predicted"/>